<evidence type="ECO:0000256" key="4">
    <source>
        <dbReference type="ARBA" id="ARBA00023125"/>
    </source>
</evidence>
<evidence type="ECO:0000313" key="7">
    <source>
        <dbReference type="EMBL" id="GAE02518.1"/>
    </source>
</evidence>
<evidence type="ECO:0000256" key="3">
    <source>
        <dbReference type="ARBA" id="ARBA00023015"/>
    </source>
</evidence>
<dbReference type="InterPro" id="IPR015421">
    <property type="entry name" value="PyrdxlP-dep_Trfase_major"/>
</dbReference>
<proteinExistence type="inferred from homology"/>
<dbReference type="PANTHER" id="PTHR46577:SF1">
    <property type="entry name" value="HTH-TYPE TRANSCRIPTIONAL REGULATORY PROTEIN GABR"/>
    <property type="match status" value="1"/>
</dbReference>
<dbReference type="Pfam" id="PF00392">
    <property type="entry name" value="GntR"/>
    <property type="match status" value="1"/>
</dbReference>
<dbReference type="InterPro" id="IPR004839">
    <property type="entry name" value="Aminotransferase_I/II_large"/>
</dbReference>
<reference evidence="7" key="1">
    <citation type="submission" date="2013-10" db="EMBL/GenBank/DDBJ databases">
        <title>Draft genome sequence of Clostridium botulinum type B strain Osaka05.</title>
        <authorList>
            <person name="Sakaguchi Y."/>
            <person name="Hosomi K."/>
            <person name="Uchiyama J."/>
            <person name="Ogura Y."/>
            <person name="Sakaguchi M."/>
            <person name="Kohda T."/>
            <person name="Mukamoto M."/>
            <person name="Misawa N."/>
            <person name="Matsuzaki S."/>
            <person name="Hayashi T."/>
            <person name="Kozaki S."/>
        </authorList>
    </citation>
    <scope>NUCLEOTIDE SEQUENCE</scope>
    <source>
        <strain evidence="7">Osaka05</strain>
    </source>
</reference>
<dbReference type="PROSITE" id="PS50949">
    <property type="entry name" value="HTH_GNTR"/>
    <property type="match status" value="1"/>
</dbReference>
<dbReference type="InterPro" id="IPR036388">
    <property type="entry name" value="WH-like_DNA-bd_sf"/>
</dbReference>
<dbReference type="InterPro" id="IPR051446">
    <property type="entry name" value="HTH_trans_reg/aminotransferase"/>
</dbReference>
<dbReference type="GO" id="GO:0030170">
    <property type="term" value="F:pyridoxal phosphate binding"/>
    <property type="evidence" value="ECO:0007669"/>
    <property type="project" value="InterPro"/>
</dbReference>
<dbReference type="FunFam" id="3.40.640.10:FF:000114">
    <property type="entry name" value="Transcriptional regulator, GntR family"/>
    <property type="match status" value="1"/>
</dbReference>
<dbReference type="HOGENOM" id="CLU_017584_0_0_9"/>
<dbReference type="InterPro" id="IPR000524">
    <property type="entry name" value="Tscrpt_reg_HTH_GntR"/>
</dbReference>
<comment type="similarity">
    <text evidence="1">In the C-terminal section; belongs to the class-I pyridoxal-phosphate-dependent aminotransferase family.</text>
</comment>
<protein>
    <submittedName>
        <fullName evidence="7">GntR family transcriptional regulator</fullName>
    </submittedName>
</protein>
<dbReference type="AlphaFoldDB" id="A0A0S6U2H3"/>
<evidence type="ECO:0000259" key="6">
    <source>
        <dbReference type="PROSITE" id="PS50949"/>
    </source>
</evidence>
<dbReference type="CDD" id="cd00609">
    <property type="entry name" value="AAT_like"/>
    <property type="match status" value="1"/>
</dbReference>
<evidence type="ECO:0000256" key="1">
    <source>
        <dbReference type="ARBA" id="ARBA00005384"/>
    </source>
</evidence>
<evidence type="ECO:0000256" key="5">
    <source>
        <dbReference type="ARBA" id="ARBA00023163"/>
    </source>
</evidence>
<keyword evidence="3" id="KW-0805">Transcription regulation</keyword>
<keyword evidence="4" id="KW-0238">DNA-binding</keyword>
<name>A0A0S6U2H3_CLOBO</name>
<organism evidence="7">
    <name type="scientific">Clostridium botulinum B str. Osaka05</name>
    <dbReference type="NCBI Taxonomy" id="1407017"/>
    <lineage>
        <taxon>Bacteria</taxon>
        <taxon>Bacillati</taxon>
        <taxon>Bacillota</taxon>
        <taxon>Clostridia</taxon>
        <taxon>Eubacteriales</taxon>
        <taxon>Clostridiaceae</taxon>
        <taxon>Clostridium</taxon>
    </lineage>
</organism>
<dbReference type="SUPFAM" id="SSF53383">
    <property type="entry name" value="PLP-dependent transferases"/>
    <property type="match status" value="1"/>
</dbReference>
<gene>
    <name evidence="7" type="ORF">CBO05C_2208</name>
</gene>
<dbReference type="Gene3D" id="1.10.10.10">
    <property type="entry name" value="Winged helix-like DNA-binding domain superfamily/Winged helix DNA-binding domain"/>
    <property type="match status" value="1"/>
</dbReference>
<dbReference type="RefSeq" id="WP_030035314.1">
    <property type="nucleotide sequence ID" value="NZ_DF384213.1"/>
</dbReference>
<accession>A0A0S6U2H3</accession>
<feature type="domain" description="HTH gntR-type" evidence="6">
    <location>
        <begin position="1"/>
        <end position="69"/>
    </location>
</feature>
<dbReference type="InterPro" id="IPR036390">
    <property type="entry name" value="WH_DNA-bd_sf"/>
</dbReference>
<dbReference type="InterPro" id="IPR015424">
    <property type="entry name" value="PyrdxlP-dep_Trfase"/>
</dbReference>
<dbReference type="SUPFAM" id="SSF46785">
    <property type="entry name" value="Winged helix' DNA-binding domain"/>
    <property type="match status" value="1"/>
</dbReference>
<keyword evidence="2" id="KW-0663">Pyridoxal phosphate</keyword>
<sequence>MYKYLEILNHVESLIQEGEYKDGDKLPSIRDFTKIYSCNKSTIIKALEELERQHRVYSIPKSGYYVVKRRNPTNGGKELLLDFASSAPDPQVFPYLDFQHCINEAIDIYKNELFIYGTPKGLPSLIDVIQKHLANYQVFANKDNIFITSGVQQALAILTTLTFPNKKETILIEQPSYHLFIDYLETHNVPVLGIKRTDKGIDLNELERLFKRESIKFFYTMPRFHNPLGTSYSQSEKKSIVKLAQKYDVFIVEDDYLADLEEDPKADPLYAYDDFSHVIYLKSYSKIIFPGLRIGVAVIPNTILEGFGKYKRLIDVDSSMLSQGALEIYIKSSMFQRHKQKIKASYSLRSKCLASILRKQYEIYSDVFQYNPIKNPCIHTYITLDEKINRERLIDRLKKKSIMVATEDGHYLSTFPRKKILKLNVTNVREDYIEKGLFDIIQELIKMSYINNRNC</sequence>
<dbReference type="Pfam" id="PF00155">
    <property type="entry name" value="Aminotran_1_2"/>
    <property type="match status" value="1"/>
</dbReference>
<dbReference type="GO" id="GO:0003700">
    <property type="term" value="F:DNA-binding transcription factor activity"/>
    <property type="evidence" value="ECO:0007669"/>
    <property type="project" value="InterPro"/>
</dbReference>
<evidence type="ECO:0000256" key="2">
    <source>
        <dbReference type="ARBA" id="ARBA00022898"/>
    </source>
</evidence>
<dbReference type="CDD" id="cd07377">
    <property type="entry name" value="WHTH_GntR"/>
    <property type="match status" value="1"/>
</dbReference>
<dbReference type="EMBL" id="DF384213">
    <property type="protein sequence ID" value="GAE02518.1"/>
    <property type="molecule type" value="Genomic_DNA"/>
</dbReference>
<dbReference type="Proteomes" id="UP000054164">
    <property type="component" value="Unassembled WGS sequence"/>
</dbReference>
<dbReference type="GO" id="GO:0003677">
    <property type="term" value="F:DNA binding"/>
    <property type="evidence" value="ECO:0007669"/>
    <property type="project" value="UniProtKB-KW"/>
</dbReference>
<keyword evidence="5" id="KW-0804">Transcription</keyword>
<dbReference type="PANTHER" id="PTHR46577">
    <property type="entry name" value="HTH-TYPE TRANSCRIPTIONAL REGULATORY PROTEIN GABR"/>
    <property type="match status" value="1"/>
</dbReference>
<dbReference type="Gene3D" id="3.40.640.10">
    <property type="entry name" value="Type I PLP-dependent aspartate aminotransferase-like (Major domain)"/>
    <property type="match status" value="1"/>
</dbReference>
<dbReference type="SMART" id="SM00345">
    <property type="entry name" value="HTH_GNTR"/>
    <property type="match status" value="1"/>
</dbReference>